<gene>
    <name evidence="1" type="ORF">L1987_30624</name>
</gene>
<dbReference type="Proteomes" id="UP001056120">
    <property type="component" value="Linkage Group LG10"/>
</dbReference>
<sequence length="76" mass="8492">MTMDSRWVEAEVLLLHAGHQLLLVQESVLDLHTLIALRNLTGQVKLLPMLLRIEKMSVVVASCSCEVKIVDVLSIK</sequence>
<keyword evidence="2" id="KW-1185">Reference proteome</keyword>
<comment type="caution">
    <text evidence="1">The sequence shown here is derived from an EMBL/GenBank/DDBJ whole genome shotgun (WGS) entry which is preliminary data.</text>
</comment>
<accession>A0ACB9I344</accession>
<dbReference type="EMBL" id="CM042027">
    <property type="protein sequence ID" value="KAI3802492.1"/>
    <property type="molecule type" value="Genomic_DNA"/>
</dbReference>
<evidence type="ECO:0000313" key="1">
    <source>
        <dbReference type="EMBL" id="KAI3802492.1"/>
    </source>
</evidence>
<reference evidence="2" key="1">
    <citation type="journal article" date="2022" name="Mol. Ecol. Resour.">
        <title>The genomes of chicory, endive, great burdock and yacon provide insights into Asteraceae palaeo-polyploidization history and plant inulin production.</title>
        <authorList>
            <person name="Fan W."/>
            <person name="Wang S."/>
            <person name="Wang H."/>
            <person name="Wang A."/>
            <person name="Jiang F."/>
            <person name="Liu H."/>
            <person name="Zhao H."/>
            <person name="Xu D."/>
            <person name="Zhang Y."/>
        </authorList>
    </citation>
    <scope>NUCLEOTIDE SEQUENCE [LARGE SCALE GENOMIC DNA]</scope>
    <source>
        <strain evidence="2">cv. Yunnan</strain>
    </source>
</reference>
<organism evidence="1 2">
    <name type="scientific">Smallanthus sonchifolius</name>
    <dbReference type="NCBI Taxonomy" id="185202"/>
    <lineage>
        <taxon>Eukaryota</taxon>
        <taxon>Viridiplantae</taxon>
        <taxon>Streptophyta</taxon>
        <taxon>Embryophyta</taxon>
        <taxon>Tracheophyta</taxon>
        <taxon>Spermatophyta</taxon>
        <taxon>Magnoliopsida</taxon>
        <taxon>eudicotyledons</taxon>
        <taxon>Gunneridae</taxon>
        <taxon>Pentapetalae</taxon>
        <taxon>asterids</taxon>
        <taxon>campanulids</taxon>
        <taxon>Asterales</taxon>
        <taxon>Asteraceae</taxon>
        <taxon>Asteroideae</taxon>
        <taxon>Heliantheae alliance</taxon>
        <taxon>Millerieae</taxon>
        <taxon>Smallanthus</taxon>
    </lineage>
</organism>
<reference evidence="1 2" key="2">
    <citation type="journal article" date="2022" name="Mol. Ecol. Resour.">
        <title>The genomes of chicory, endive, great burdock and yacon provide insights into Asteraceae paleo-polyploidization history and plant inulin production.</title>
        <authorList>
            <person name="Fan W."/>
            <person name="Wang S."/>
            <person name="Wang H."/>
            <person name="Wang A."/>
            <person name="Jiang F."/>
            <person name="Liu H."/>
            <person name="Zhao H."/>
            <person name="Xu D."/>
            <person name="Zhang Y."/>
        </authorList>
    </citation>
    <scope>NUCLEOTIDE SEQUENCE [LARGE SCALE GENOMIC DNA]</scope>
    <source>
        <strain evidence="2">cv. Yunnan</strain>
        <tissue evidence="1">Leaves</tissue>
    </source>
</reference>
<proteinExistence type="predicted"/>
<name>A0ACB9I344_9ASTR</name>
<evidence type="ECO:0000313" key="2">
    <source>
        <dbReference type="Proteomes" id="UP001056120"/>
    </source>
</evidence>
<protein>
    <submittedName>
        <fullName evidence="1">Uncharacterized protein</fullName>
    </submittedName>
</protein>